<name>A0A318EPZ7_9FIRM</name>
<evidence type="ECO:0000259" key="6">
    <source>
        <dbReference type="Pfam" id="PF01029"/>
    </source>
</evidence>
<accession>A0A318EPZ7</accession>
<evidence type="ECO:0000256" key="5">
    <source>
        <dbReference type="ARBA" id="ARBA00023163"/>
    </source>
</evidence>
<dbReference type="SUPFAM" id="SSF48013">
    <property type="entry name" value="NusB-like"/>
    <property type="match status" value="1"/>
</dbReference>
<dbReference type="GO" id="GO:0006353">
    <property type="term" value="P:DNA-templated transcription termination"/>
    <property type="evidence" value="ECO:0007669"/>
    <property type="project" value="InterPro"/>
</dbReference>
<keyword evidence="3" id="KW-0694">RNA-binding</keyword>
<dbReference type="PANTHER" id="PTHR11078:SF3">
    <property type="entry name" value="ANTITERMINATION NUSB DOMAIN-CONTAINING PROTEIN"/>
    <property type="match status" value="1"/>
</dbReference>
<dbReference type="GO" id="GO:0031564">
    <property type="term" value="P:transcription antitermination"/>
    <property type="evidence" value="ECO:0007669"/>
    <property type="project" value="UniProtKB-KW"/>
</dbReference>
<comment type="similarity">
    <text evidence="1">Belongs to the NusB family.</text>
</comment>
<dbReference type="GO" id="GO:0003723">
    <property type="term" value="F:RNA binding"/>
    <property type="evidence" value="ECO:0007669"/>
    <property type="project" value="UniProtKB-KW"/>
</dbReference>
<dbReference type="Proteomes" id="UP000247523">
    <property type="component" value="Unassembled WGS sequence"/>
</dbReference>
<dbReference type="InterPro" id="IPR011605">
    <property type="entry name" value="NusB_fam"/>
</dbReference>
<organism evidence="7 8">
    <name type="scientific">Lachnotalea glycerini</name>
    <dbReference type="NCBI Taxonomy" id="1763509"/>
    <lineage>
        <taxon>Bacteria</taxon>
        <taxon>Bacillati</taxon>
        <taxon>Bacillota</taxon>
        <taxon>Clostridia</taxon>
        <taxon>Lachnospirales</taxon>
        <taxon>Lachnospiraceae</taxon>
        <taxon>Lachnotalea</taxon>
    </lineage>
</organism>
<protein>
    <submittedName>
        <fullName evidence="7">NusB antitermination factor</fullName>
    </submittedName>
</protein>
<comment type="caution">
    <text evidence="7">The sequence shown here is derived from an EMBL/GenBank/DDBJ whole genome shotgun (WGS) entry which is preliminary data.</text>
</comment>
<keyword evidence="4" id="KW-0805">Transcription regulation</keyword>
<evidence type="ECO:0000256" key="4">
    <source>
        <dbReference type="ARBA" id="ARBA00023015"/>
    </source>
</evidence>
<keyword evidence="5" id="KW-0804">Transcription</keyword>
<dbReference type="PANTHER" id="PTHR11078">
    <property type="entry name" value="N UTILIZATION SUBSTANCE PROTEIN B-RELATED"/>
    <property type="match status" value="1"/>
</dbReference>
<keyword evidence="2" id="KW-0889">Transcription antitermination</keyword>
<dbReference type="AlphaFoldDB" id="A0A318EPZ7"/>
<reference evidence="7 8" key="1">
    <citation type="submission" date="2018-05" db="EMBL/GenBank/DDBJ databases">
        <title>Genomic Encyclopedia of Type Strains, Phase IV (KMG-IV): sequencing the most valuable type-strain genomes for metagenomic binning, comparative biology and taxonomic classification.</title>
        <authorList>
            <person name="Goeker M."/>
        </authorList>
    </citation>
    <scope>NUCLEOTIDE SEQUENCE [LARGE SCALE GENOMIC DNA]</scope>
    <source>
        <strain evidence="7 8">DSM 28816</strain>
    </source>
</reference>
<evidence type="ECO:0000313" key="8">
    <source>
        <dbReference type="Proteomes" id="UP000247523"/>
    </source>
</evidence>
<dbReference type="InterPro" id="IPR006027">
    <property type="entry name" value="NusB_RsmB_TIM44"/>
</dbReference>
<dbReference type="Gene3D" id="1.10.940.10">
    <property type="entry name" value="NusB-like"/>
    <property type="match status" value="1"/>
</dbReference>
<evidence type="ECO:0000256" key="1">
    <source>
        <dbReference type="ARBA" id="ARBA00005952"/>
    </source>
</evidence>
<dbReference type="EMBL" id="QICS01000002">
    <property type="protein sequence ID" value="PXV93561.1"/>
    <property type="molecule type" value="Genomic_DNA"/>
</dbReference>
<gene>
    <name evidence="7" type="ORF">C8E03_102330</name>
</gene>
<dbReference type="NCBIfam" id="TIGR01951">
    <property type="entry name" value="nusB"/>
    <property type="match status" value="1"/>
</dbReference>
<proteinExistence type="inferred from homology"/>
<evidence type="ECO:0000256" key="2">
    <source>
        <dbReference type="ARBA" id="ARBA00022814"/>
    </source>
</evidence>
<sequence length="109" mass="12188">MSNQMKLFFEDIEKVVIGETDKAYIGDKFLNICTKLPEIDSIINQIAEGWKTNRMSKVDLTIIRLAVYEMKFDDEVPVNVAINEAVELAKKFGGDDSSAFVNGILAKLA</sequence>
<dbReference type="GO" id="GO:0005829">
    <property type="term" value="C:cytosol"/>
    <property type="evidence" value="ECO:0007669"/>
    <property type="project" value="TreeGrafter"/>
</dbReference>
<dbReference type="InterPro" id="IPR035926">
    <property type="entry name" value="NusB-like_sf"/>
</dbReference>
<feature type="domain" description="NusB/RsmB/TIM44" evidence="6">
    <location>
        <begin position="17"/>
        <end position="108"/>
    </location>
</feature>
<dbReference type="Pfam" id="PF01029">
    <property type="entry name" value="NusB"/>
    <property type="match status" value="1"/>
</dbReference>
<evidence type="ECO:0000313" key="7">
    <source>
        <dbReference type="EMBL" id="PXV93561.1"/>
    </source>
</evidence>
<evidence type="ECO:0000256" key="3">
    <source>
        <dbReference type="ARBA" id="ARBA00022884"/>
    </source>
</evidence>